<keyword evidence="5" id="KW-0687">Ribonucleoprotein</keyword>
<dbReference type="AlphaFoldDB" id="A0A3N2D1V3"/>
<dbReference type="PROSITE" id="PS51186">
    <property type="entry name" value="GNAT"/>
    <property type="match status" value="1"/>
</dbReference>
<keyword evidence="1" id="KW-0808">Transferase</keyword>
<dbReference type="Proteomes" id="UP000275356">
    <property type="component" value="Unassembled WGS sequence"/>
</dbReference>
<dbReference type="InterPro" id="IPR000182">
    <property type="entry name" value="GNAT_dom"/>
</dbReference>
<evidence type="ECO:0000259" key="4">
    <source>
        <dbReference type="PROSITE" id="PS51186"/>
    </source>
</evidence>
<feature type="domain" description="N-acetyltransferase" evidence="4">
    <location>
        <begin position="6"/>
        <end position="163"/>
    </location>
</feature>
<dbReference type="CDD" id="cd04301">
    <property type="entry name" value="NAT_SF"/>
    <property type="match status" value="1"/>
</dbReference>
<evidence type="ECO:0000256" key="3">
    <source>
        <dbReference type="SAM" id="MobiDB-lite"/>
    </source>
</evidence>
<dbReference type="EMBL" id="RKHQ01000002">
    <property type="protein sequence ID" value="ROR93444.1"/>
    <property type="molecule type" value="Genomic_DNA"/>
</dbReference>
<organism evidence="5 6">
    <name type="scientific">Salana multivorans</name>
    <dbReference type="NCBI Taxonomy" id="120377"/>
    <lineage>
        <taxon>Bacteria</taxon>
        <taxon>Bacillati</taxon>
        <taxon>Actinomycetota</taxon>
        <taxon>Actinomycetes</taxon>
        <taxon>Micrococcales</taxon>
        <taxon>Beutenbergiaceae</taxon>
        <taxon>Salana</taxon>
    </lineage>
</organism>
<evidence type="ECO:0000256" key="1">
    <source>
        <dbReference type="ARBA" id="ARBA00022679"/>
    </source>
</evidence>
<dbReference type="PANTHER" id="PTHR43877">
    <property type="entry name" value="AMINOALKYLPHOSPHONATE N-ACETYLTRANSFERASE-RELATED-RELATED"/>
    <property type="match status" value="1"/>
</dbReference>
<comment type="caution">
    <text evidence="5">The sequence shown here is derived from an EMBL/GenBank/DDBJ whole genome shotgun (WGS) entry which is preliminary data.</text>
</comment>
<evidence type="ECO:0000313" key="6">
    <source>
        <dbReference type="Proteomes" id="UP000275356"/>
    </source>
</evidence>
<dbReference type="Gene3D" id="3.40.630.30">
    <property type="match status" value="1"/>
</dbReference>
<feature type="compositionally biased region" description="Low complexity" evidence="3">
    <location>
        <begin position="250"/>
        <end position="260"/>
    </location>
</feature>
<sequence length="268" mass="28675">MVRAGSTVTAGTVADRDRVVDILMAAREDHPVGPPLGSPERHVLAARIDAFLASGLGRASLASASGLDVGLAICRRQEPGLFSESPWLEIEVLYVRPEYRRRGAGRLLLADQLAFAQELGLDRIVTQPVSGTRSEARFLSRLGFAPVGARRSVEVVQLARRLEPESPRRGIESLIKRRRALSGVTPPRGIPILSDVSEIDPALLDPAPAEETSERGDGGTQARPDAATPAAPADQSESSRQVRRAELMRRSSPSAASLPSGRTVSSTR</sequence>
<accession>A0A3N2D1V3</accession>
<protein>
    <submittedName>
        <fullName evidence="5">Ribosomal protein S18 acetylase RimI-like enzyme</fullName>
    </submittedName>
</protein>
<gene>
    <name evidence="5" type="ORF">EDD28_2858</name>
</gene>
<dbReference type="GO" id="GO:0005840">
    <property type="term" value="C:ribosome"/>
    <property type="evidence" value="ECO:0007669"/>
    <property type="project" value="UniProtKB-KW"/>
</dbReference>
<evidence type="ECO:0000256" key="2">
    <source>
        <dbReference type="ARBA" id="ARBA00023315"/>
    </source>
</evidence>
<dbReference type="GO" id="GO:0016747">
    <property type="term" value="F:acyltransferase activity, transferring groups other than amino-acyl groups"/>
    <property type="evidence" value="ECO:0007669"/>
    <property type="project" value="InterPro"/>
</dbReference>
<dbReference type="Pfam" id="PF00583">
    <property type="entry name" value="Acetyltransf_1"/>
    <property type="match status" value="1"/>
</dbReference>
<name>A0A3N2D1V3_9MICO</name>
<feature type="region of interest" description="Disordered" evidence="3">
    <location>
        <begin position="207"/>
        <end position="268"/>
    </location>
</feature>
<dbReference type="SUPFAM" id="SSF55729">
    <property type="entry name" value="Acyl-CoA N-acyltransferases (Nat)"/>
    <property type="match status" value="1"/>
</dbReference>
<reference evidence="5 6" key="1">
    <citation type="submission" date="2018-11" db="EMBL/GenBank/DDBJ databases">
        <title>Sequencing the genomes of 1000 actinobacteria strains.</title>
        <authorList>
            <person name="Klenk H.-P."/>
        </authorList>
    </citation>
    <scope>NUCLEOTIDE SEQUENCE [LARGE SCALE GENOMIC DNA]</scope>
    <source>
        <strain evidence="5 6">DSM 13521</strain>
    </source>
</reference>
<proteinExistence type="predicted"/>
<evidence type="ECO:0000313" key="5">
    <source>
        <dbReference type="EMBL" id="ROR93444.1"/>
    </source>
</evidence>
<keyword evidence="6" id="KW-1185">Reference proteome</keyword>
<dbReference type="InterPro" id="IPR050832">
    <property type="entry name" value="Bact_Acetyltransf"/>
</dbReference>
<keyword evidence="5" id="KW-0689">Ribosomal protein</keyword>
<keyword evidence="2" id="KW-0012">Acyltransferase</keyword>
<dbReference type="InterPro" id="IPR016181">
    <property type="entry name" value="Acyl_CoA_acyltransferase"/>
</dbReference>
<feature type="compositionally biased region" description="Low complexity" evidence="3">
    <location>
        <begin position="220"/>
        <end position="235"/>
    </location>
</feature>